<accession>A0ABM8GK40</accession>
<dbReference type="InterPro" id="IPR023214">
    <property type="entry name" value="HAD_sf"/>
</dbReference>
<dbReference type="RefSeq" id="WP_286345685.1">
    <property type="nucleotide sequence ID" value="NZ_AP027732.1"/>
</dbReference>
<dbReference type="PANTHER" id="PTHR43434:SF20">
    <property type="entry name" value="5'-NUCLEOTIDASE"/>
    <property type="match status" value="1"/>
</dbReference>
<name>A0ABM8GK40_9MICO</name>
<dbReference type="Gene3D" id="3.40.50.1000">
    <property type="entry name" value="HAD superfamily/HAD-like"/>
    <property type="match status" value="1"/>
</dbReference>
<dbReference type="Pfam" id="PF13419">
    <property type="entry name" value="HAD_2"/>
    <property type="match status" value="1"/>
</dbReference>
<evidence type="ECO:0008006" key="3">
    <source>
        <dbReference type="Google" id="ProtNLM"/>
    </source>
</evidence>
<evidence type="ECO:0000313" key="2">
    <source>
        <dbReference type="Proteomes" id="UP001321486"/>
    </source>
</evidence>
<dbReference type="EMBL" id="AP027732">
    <property type="protein sequence ID" value="BDZ48763.1"/>
    <property type="molecule type" value="Genomic_DNA"/>
</dbReference>
<dbReference type="InterPro" id="IPR041492">
    <property type="entry name" value="HAD_2"/>
</dbReference>
<dbReference type="PANTHER" id="PTHR43434">
    <property type="entry name" value="PHOSPHOGLYCOLATE PHOSPHATASE"/>
    <property type="match status" value="1"/>
</dbReference>
<dbReference type="SFLD" id="SFLDG01129">
    <property type="entry name" value="C1.5:_HAD__Beta-PGM__Phosphata"/>
    <property type="match status" value="1"/>
</dbReference>
<keyword evidence="2" id="KW-1185">Reference proteome</keyword>
<sequence>MTSSFPYSVVLFDLDGTIADSAPGITSTLASTLEQLGLPVPAPAQLLEWVGPPLPDSFTAKVGLTGDALEEAMQIYRKQYLAHGALDSTIFPGMEEVLRRAHEAGIPSSLATSKPERPATLMLDHYGLSRYLDVITGASDDEVRSAKADVVEEALVRLRDRGFDLSRPVLIGDRHHDVEGAAVHDVPTIFVEWGYGSPAEQAGSIAVAADTDELLELLGLGSEASEGSAAAAQTA</sequence>
<gene>
    <name evidence="1" type="ORF">GCM10025867_10040</name>
</gene>
<dbReference type="InterPro" id="IPR050155">
    <property type="entry name" value="HAD-like_hydrolase_sf"/>
</dbReference>
<proteinExistence type="predicted"/>
<dbReference type="InterPro" id="IPR023198">
    <property type="entry name" value="PGP-like_dom2"/>
</dbReference>
<organism evidence="1 2">
    <name type="scientific">Frondihabitans sucicola</name>
    <dbReference type="NCBI Taxonomy" id="1268041"/>
    <lineage>
        <taxon>Bacteria</taxon>
        <taxon>Bacillati</taxon>
        <taxon>Actinomycetota</taxon>
        <taxon>Actinomycetes</taxon>
        <taxon>Micrococcales</taxon>
        <taxon>Microbacteriaceae</taxon>
        <taxon>Frondihabitans</taxon>
    </lineage>
</organism>
<dbReference type="Proteomes" id="UP001321486">
    <property type="component" value="Chromosome"/>
</dbReference>
<evidence type="ECO:0000313" key="1">
    <source>
        <dbReference type="EMBL" id="BDZ48763.1"/>
    </source>
</evidence>
<dbReference type="Gene3D" id="1.10.150.240">
    <property type="entry name" value="Putative phosphatase, domain 2"/>
    <property type="match status" value="1"/>
</dbReference>
<dbReference type="SUPFAM" id="SSF56784">
    <property type="entry name" value="HAD-like"/>
    <property type="match status" value="1"/>
</dbReference>
<dbReference type="SFLD" id="SFLDS00003">
    <property type="entry name" value="Haloacid_Dehalogenase"/>
    <property type="match status" value="1"/>
</dbReference>
<dbReference type="InterPro" id="IPR036412">
    <property type="entry name" value="HAD-like_sf"/>
</dbReference>
<reference evidence="2" key="1">
    <citation type="journal article" date="2019" name="Int. J. Syst. Evol. Microbiol.">
        <title>The Global Catalogue of Microorganisms (GCM) 10K type strain sequencing project: providing services to taxonomists for standard genome sequencing and annotation.</title>
        <authorList>
            <consortium name="The Broad Institute Genomics Platform"/>
            <consortium name="The Broad Institute Genome Sequencing Center for Infectious Disease"/>
            <person name="Wu L."/>
            <person name="Ma J."/>
        </authorList>
    </citation>
    <scope>NUCLEOTIDE SEQUENCE [LARGE SCALE GENOMIC DNA]</scope>
    <source>
        <strain evidence="2">NBRC 108728</strain>
    </source>
</reference>
<protein>
    <recommendedName>
        <fullName evidence="3">HAD family hydrolase</fullName>
    </recommendedName>
</protein>